<feature type="domain" description="AtuA-like ferredoxin-fold" evidence="2">
    <location>
        <begin position="498"/>
        <end position="600"/>
    </location>
</feature>
<evidence type="ECO:0000313" key="3">
    <source>
        <dbReference type="EMBL" id="KAH8700746.1"/>
    </source>
</evidence>
<gene>
    <name evidence="3" type="ORF">BGW36DRAFT_374886</name>
</gene>
<evidence type="ECO:0000313" key="4">
    <source>
        <dbReference type="Proteomes" id="UP001201262"/>
    </source>
</evidence>
<dbReference type="AlphaFoldDB" id="A0AAD4Q2U6"/>
<dbReference type="InterPro" id="IPR010839">
    <property type="entry name" value="AtuA_N"/>
</dbReference>
<comment type="caution">
    <text evidence="3">The sequence shown here is derived from an EMBL/GenBank/DDBJ whole genome shotgun (WGS) entry which is preliminary data.</text>
</comment>
<sequence length="615" mass="68005">MILLKMTAKKCLRVGNVSGATGDSPTAMSRMARHGNVDVIVGDWLSEMNIAWNAITKSQDPELGYESGFLSQLVESLDVVIERGIKVITNAGALNTPSLAREVEELCRRKGCEQVIVAQVLGDDISDLVTNSDGLEHNSGLHHLDHEDWRLRDWKLRPHCGVAYIGAWGIYEALQHGAQIVICGRVTDASPVIGAAAWWYGWKKDDWNKLAGALVAGHLIECGPYITGANFSGFKDFLPQLVDLSFPIAEIDDTGACTITKIEQYGGAITKFNTIAQLLYELQGELYLNPDTVADLQEIRVTQTAPDRVTVDGVKGMPPPATTKAMIAAPGGYQAEATFYINGLDVPEKAQMMKQQLKSAFRNNNFSKFSVEVYGTPTSDPQSQQAGTVSLRVFAQAREKKDISSDKFKTPIYALRMQSYPGYHMNLDFRTMDPKPFMEIFPVIVSQCLIKQTVKLSSGKTIEIPPPVLTSEYQLQRPSYETDSPVSLDYFGPTERAPLGSIVHARSGDKADNFNVGIFVRHEDEYPWLQSFLTISCFKKLLGNDWKDLTETGIKRSIERCEFPNILAVHFRVLDFLGGGIASSARIDGLGKGIGEYIRSRIVDVPVRFLARGRI</sequence>
<evidence type="ECO:0000259" key="2">
    <source>
        <dbReference type="Pfam" id="PF23544"/>
    </source>
</evidence>
<keyword evidence="4" id="KW-1185">Reference proteome</keyword>
<dbReference type="Proteomes" id="UP001201262">
    <property type="component" value="Unassembled WGS sequence"/>
</dbReference>
<organism evidence="3 4">
    <name type="scientific">Talaromyces proteolyticus</name>
    <dbReference type="NCBI Taxonomy" id="1131652"/>
    <lineage>
        <taxon>Eukaryota</taxon>
        <taxon>Fungi</taxon>
        <taxon>Dikarya</taxon>
        <taxon>Ascomycota</taxon>
        <taxon>Pezizomycotina</taxon>
        <taxon>Eurotiomycetes</taxon>
        <taxon>Eurotiomycetidae</taxon>
        <taxon>Eurotiales</taxon>
        <taxon>Trichocomaceae</taxon>
        <taxon>Talaromyces</taxon>
        <taxon>Talaromyces sect. Bacilispori</taxon>
    </lineage>
</organism>
<name>A0AAD4Q2U6_9EURO</name>
<dbReference type="InterPro" id="IPR056362">
    <property type="entry name" value="AtuA-like_ferredoxin_dom"/>
</dbReference>
<dbReference type="Pfam" id="PF23544">
    <property type="entry name" value="AtuA_ferredoxin"/>
    <property type="match status" value="1"/>
</dbReference>
<dbReference type="PANTHER" id="PTHR47585">
    <property type="match status" value="1"/>
</dbReference>
<proteinExistence type="predicted"/>
<reference evidence="3" key="1">
    <citation type="submission" date="2021-12" db="EMBL/GenBank/DDBJ databases">
        <title>Convergent genome expansion in fungi linked to evolution of root-endophyte symbiosis.</title>
        <authorList>
            <consortium name="DOE Joint Genome Institute"/>
            <person name="Ke Y.-H."/>
            <person name="Bonito G."/>
            <person name="Liao H.-L."/>
            <person name="Looney B."/>
            <person name="Rojas-Flechas A."/>
            <person name="Nash J."/>
            <person name="Hameed K."/>
            <person name="Schadt C."/>
            <person name="Martin F."/>
            <person name="Crous P.W."/>
            <person name="Miettinen O."/>
            <person name="Magnuson J.K."/>
            <person name="Labbe J."/>
            <person name="Jacobson D."/>
            <person name="Doktycz M.J."/>
            <person name="Veneault-Fourrey C."/>
            <person name="Kuo A."/>
            <person name="Mondo S."/>
            <person name="Calhoun S."/>
            <person name="Riley R."/>
            <person name="Ohm R."/>
            <person name="LaButti K."/>
            <person name="Andreopoulos B."/>
            <person name="Pangilinan J."/>
            <person name="Nolan M."/>
            <person name="Tritt A."/>
            <person name="Clum A."/>
            <person name="Lipzen A."/>
            <person name="Daum C."/>
            <person name="Barry K."/>
            <person name="Grigoriev I.V."/>
            <person name="Vilgalys R."/>
        </authorList>
    </citation>
    <scope>NUCLEOTIDE SEQUENCE</scope>
    <source>
        <strain evidence="3">PMI_201</strain>
    </source>
</reference>
<evidence type="ECO:0008006" key="5">
    <source>
        <dbReference type="Google" id="ProtNLM"/>
    </source>
</evidence>
<evidence type="ECO:0000259" key="1">
    <source>
        <dbReference type="Pfam" id="PF07287"/>
    </source>
</evidence>
<dbReference type="RefSeq" id="XP_046074452.1">
    <property type="nucleotide sequence ID" value="XM_046215715.1"/>
</dbReference>
<dbReference type="GeneID" id="70246002"/>
<dbReference type="Pfam" id="PF07287">
    <property type="entry name" value="AtuA"/>
    <property type="match status" value="1"/>
</dbReference>
<protein>
    <recommendedName>
        <fullName evidence="5">DUF1446-domain-containing protein</fullName>
    </recommendedName>
</protein>
<dbReference type="PANTHER" id="PTHR47585:SF2">
    <property type="entry name" value="DUF1446 DOMAIN PROTEIN (AFU_ORTHOLOGUE AFUA_6G11420)"/>
    <property type="match status" value="1"/>
</dbReference>
<dbReference type="EMBL" id="JAJTJA010000004">
    <property type="protein sequence ID" value="KAH8700746.1"/>
    <property type="molecule type" value="Genomic_DNA"/>
</dbReference>
<accession>A0AAD4Q2U6</accession>
<feature type="domain" description="Acyclic terpene utilisation N-terminal" evidence="1">
    <location>
        <begin position="12"/>
        <end position="455"/>
    </location>
</feature>